<evidence type="ECO:0000256" key="1">
    <source>
        <dbReference type="SAM" id="Phobius"/>
    </source>
</evidence>
<dbReference type="EMBL" id="LAZR01051012">
    <property type="protein sequence ID" value="KKK86085.1"/>
    <property type="molecule type" value="Genomic_DNA"/>
</dbReference>
<protein>
    <submittedName>
        <fullName evidence="2">Uncharacterized protein</fullName>
    </submittedName>
</protein>
<reference evidence="2" key="1">
    <citation type="journal article" date="2015" name="Nature">
        <title>Complex archaea that bridge the gap between prokaryotes and eukaryotes.</title>
        <authorList>
            <person name="Spang A."/>
            <person name="Saw J.H."/>
            <person name="Jorgensen S.L."/>
            <person name="Zaremba-Niedzwiedzka K."/>
            <person name="Martijn J."/>
            <person name="Lind A.E."/>
            <person name="van Eijk R."/>
            <person name="Schleper C."/>
            <person name="Guy L."/>
            <person name="Ettema T.J."/>
        </authorList>
    </citation>
    <scope>NUCLEOTIDE SEQUENCE</scope>
</reference>
<evidence type="ECO:0000313" key="2">
    <source>
        <dbReference type="EMBL" id="KKK86085.1"/>
    </source>
</evidence>
<dbReference type="AlphaFoldDB" id="A0A0F8ZJ66"/>
<gene>
    <name evidence="2" type="ORF">LCGC14_2766780</name>
</gene>
<keyword evidence="1" id="KW-0472">Membrane</keyword>
<keyword evidence="1" id="KW-1133">Transmembrane helix</keyword>
<sequence length="59" mass="6150">MSEQTGKRRRSMWAPIVAILVIGALEALALMKGINGTTLRIAIVAIAGAGGFTLKGILK</sequence>
<accession>A0A0F8ZJ66</accession>
<feature type="transmembrane region" description="Helical" evidence="1">
    <location>
        <begin position="12"/>
        <end position="31"/>
    </location>
</feature>
<keyword evidence="1" id="KW-0812">Transmembrane</keyword>
<comment type="caution">
    <text evidence="2">The sequence shown here is derived from an EMBL/GenBank/DDBJ whole genome shotgun (WGS) entry which is preliminary data.</text>
</comment>
<name>A0A0F8ZJ66_9ZZZZ</name>
<proteinExistence type="predicted"/>
<organism evidence="2">
    <name type="scientific">marine sediment metagenome</name>
    <dbReference type="NCBI Taxonomy" id="412755"/>
    <lineage>
        <taxon>unclassified sequences</taxon>
        <taxon>metagenomes</taxon>
        <taxon>ecological metagenomes</taxon>
    </lineage>
</organism>
<feature type="transmembrane region" description="Helical" evidence="1">
    <location>
        <begin position="37"/>
        <end position="58"/>
    </location>
</feature>